<protein>
    <submittedName>
        <fullName evidence="1 3">Uncharacterized protein</fullName>
    </submittedName>
</protein>
<reference evidence="3" key="1">
    <citation type="submission" date="2016-06" db="UniProtKB">
        <authorList>
            <consortium name="WormBaseParasite"/>
        </authorList>
    </citation>
    <scope>IDENTIFICATION</scope>
</reference>
<evidence type="ECO:0000313" key="2">
    <source>
        <dbReference type="Proteomes" id="UP000267606"/>
    </source>
</evidence>
<organism evidence="3">
    <name type="scientific">Onchocerca flexuosa</name>
    <dbReference type="NCBI Taxonomy" id="387005"/>
    <lineage>
        <taxon>Eukaryota</taxon>
        <taxon>Metazoa</taxon>
        <taxon>Ecdysozoa</taxon>
        <taxon>Nematoda</taxon>
        <taxon>Chromadorea</taxon>
        <taxon>Rhabditida</taxon>
        <taxon>Spirurina</taxon>
        <taxon>Spiruromorpha</taxon>
        <taxon>Filarioidea</taxon>
        <taxon>Onchocercidae</taxon>
        <taxon>Onchocerca</taxon>
    </lineage>
</organism>
<dbReference type="EMBL" id="UZAJ01042904">
    <property type="protein sequence ID" value="VDP23921.1"/>
    <property type="molecule type" value="Genomic_DNA"/>
</dbReference>
<sequence>MTSEVDSRRGAHNILCHEIGAGSRCLKCDCPGLDLHYWRMDDHDVILPGNMDHGQIVIGRLFDFIPEFKNKLRLHLPSPSLPNSKKAYSTPHIKSEKIRPESMYNVKLEDAKEKNKMSEYTWV</sequence>
<name>A0A183I7T4_9BILA</name>
<dbReference type="WBParaSite" id="OFLC_0001580901-mRNA-1">
    <property type="protein sequence ID" value="OFLC_0001580901-mRNA-1"/>
    <property type="gene ID" value="OFLC_0001580901"/>
</dbReference>
<dbReference type="Proteomes" id="UP000267606">
    <property type="component" value="Unassembled WGS sequence"/>
</dbReference>
<accession>A0A183I7T4</accession>
<dbReference type="AlphaFoldDB" id="A0A183I7T4"/>
<keyword evidence="2" id="KW-1185">Reference proteome</keyword>
<evidence type="ECO:0000313" key="3">
    <source>
        <dbReference type="WBParaSite" id="OFLC_0001580901-mRNA-1"/>
    </source>
</evidence>
<dbReference type="STRING" id="387005.A0A183I7T4"/>
<gene>
    <name evidence="1" type="ORF">OFLC_LOCUS15797</name>
</gene>
<proteinExistence type="predicted"/>
<evidence type="ECO:0000313" key="1">
    <source>
        <dbReference type="EMBL" id="VDP23921.1"/>
    </source>
</evidence>
<reference evidence="1 2" key="2">
    <citation type="submission" date="2018-11" db="EMBL/GenBank/DDBJ databases">
        <authorList>
            <consortium name="Pathogen Informatics"/>
        </authorList>
    </citation>
    <scope>NUCLEOTIDE SEQUENCE [LARGE SCALE GENOMIC DNA]</scope>
</reference>